<evidence type="ECO:0000313" key="2">
    <source>
        <dbReference type="Proteomes" id="UP000004416"/>
    </source>
</evidence>
<proteinExistence type="predicted"/>
<evidence type="ECO:0000313" key="1">
    <source>
        <dbReference type="EMBL" id="EHL07216.1"/>
    </source>
</evidence>
<dbReference type="AlphaFoldDB" id="G9XMC1"/>
<protein>
    <recommendedName>
        <fullName evidence="3">PilS cassette</fullName>
    </recommendedName>
</protein>
<reference evidence="1 2" key="1">
    <citation type="submission" date="2011-08" db="EMBL/GenBank/DDBJ databases">
        <authorList>
            <person name="Weinstock G."/>
            <person name="Sodergren E."/>
            <person name="Clifton S."/>
            <person name="Fulton L."/>
            <person name="Fulton B."/>
            <person name="Courtney L."/>
            <person name="Fronick C."/>
            <person name="Harrison M."/>
            <person name="Strong C."/>
            <person name="Farmer C."/>
            <person name="Delahaunty K."/>
            <person name="Markovic C."/>
            <person name="Hall O."/>
            <person name="Minx P."/>
            <person name="Tomlinson C."/>
            <person name="Mitreva M."/>
            <person name="Hou S."/>
            <person name="Chen J."/>
            <person name="Wollam A."/>
            <person name="Pepin K.H."/>
            <person name="Johnson M."/>
            <person name="Bhonagiri V."/>
            <person name="Zhang X."/>
            <person name="Suruliraj S."/>
            <person name="Warren W."/>
            <person name="Chinwalla A."/>
            <person name="Mardis E.R."/>
            <person name="Wilson R.K."/>
        </authorList>
    </citation>
    <scope>NUCLEOTIDE SEQUENCE [LARGE SCALE GENOMIC DNA]</scope>
    <source>
        <strain evidence="1 2">DP7</strain>
    </source>
</reference>
<dbReference type="Proteomes" id="UP000004416">
    <property type="component" value="Unassembled WGS sequence"/>
</dbReference>
<organism evidence="1 2">
    <name type="scientific">Desulfitobacterium hafniense DP7</name>
    <dbReference type="NCBI Taxonomy" id="537010"/>
    <lineage>
        <taxon>Bacteria</taxon>
        <taxon>Bacillati</taxon>
        <taxon>Bacillota</taxon>
        <taxon>Clostridia</taxon>
        <taxon>Eubacteriales</taxon>
        <taxon>Desulfitobacteriaceae</taxon>
        <taxon>Desulfitobacterium</taxon>
    </lineage>
</organism>
<dbReference type="HOGENOM" id="CLU_3288465_0_0_9"/>
<evidence type="ECO:0008006" key="3">
    <source>
        <dbReference type="Google" id="ProtNLM"/>
    </source>
</evidence>
<gene>
    <name evidence="1" type="ORF">HMPREF0322_02107</name>
</gene>
<dbReference type="EMBL" id="AFZX01000046">
    <property type="protein sequence ID" value="EHL07216.1"/>
    <property type="molecule type" value="Genomic_DNA"/>
</dbReference>
<accession>G9XMC1</accession>
<comment type="caution">
    <text evidence="1">The sequence shown here is derived from an EMBL/GenBank/DDBJ whole genome shotgun (WGS) entry which is preliminary data.</text>
</comment>
<name>G9XMC1_DESHA</name>
<sequence length="40" mass="4634">MARPFPIINHKQQSGNVSLLKKIVFSNFKGFLPRNREFSS</sequence>